<dbReference type="GO" id="GO:0043291">
    <property type="term" value="C:RAVE complex"/>
    <property type="evidence" value="ECO:0007669"/>
    <property type="project" value="TreeGrafter"/>
</dbReference>
<comment type="caution">
    <text evidence="2">The sequence shown here is derived from an EMBL/GenBank/DDBJ whole genome shotgun (WGS) entry which is preliminary data.</text>
</comment>
<accession>A0A5J4TKE7</accession>
<evidence type="ECO:0000259" key="1">
    <source>
        <dbReference type="Pfam" id="PF12234"/>
    </source>
</evidence>
<evidence type="ECO:0000313" key="2">
    <source>
        <dbReference type="EMBL" id="KAA6358956.1"/>
    </source>
</evidence>
<name>A0A5J4TKE7_9EUKA</name>
<dbReference type="InterPro" id="IPR022033">
    <property type="entry name" value="Rav1p_C"/>
</dbReference>
<dbReference type="PANTHER" id="PTHR13950:SF9">
    <property type="entry name" value="RABCONNECTIN-3A"/>
    <property type="match status" value="1"/>
</dbReference>
<dbReference type="EMBL" id="SNRW01029122">
    <property type="protein sequence ID" value="KAA6358956.1"/>
    <property type="molecule type" value="Genomic_DNA"/>
</dbReference>
<dbReference type="GO" id="GO:0007035">
    <property type="term" value="P:vacuolar acidification"/>
    <property type="evidence" value="ECO:0007669"/>
    <property type="project" value="TreeGrafter"/>
</dbReference>
<evidence type="ECO:0000313" key="3">
    <source>
        <dbReference type="Proteomes" id="UP000324800"/>
    </source>
</evidence>
<dbReference type="PANTHER" id="PTHR13950">
    <property type="entry name" value="RABCONNECTIN-RELATED"/>
    <property type="match status" value="1"/>
</dbReference>
<organism evidence="2 3">
    <name type="scientific">Streblomastix strix</name>
    <dbReference type="NCBI Taxonomy" id="222440"/>
    <lineage>
        <taxon>Eukaryota</taxon>
        <taxon>Metamonada</taxon>
        <taxon>Preaxostyla</taxon>
        <taxon>Oxymonadida</taxon>
        <taxon>Streblomastigidae</taxon>
        <taxon>Streblomastix</taxon>
    </lineage>
</organism>
<dbReference type="OrthoDB" id="2384737at2759"/>
<dbReference type="Pfam" id="PF12234">
    <property type="entry name" value="Rav1p_C"/>
    <property type="match status" value="1"/>
</dbReference>
<dbReference type="AlphaFoldDB" id="A0A5J4TKE7"/>
<proteinExistence type="predicted"/>
<sequence length="325" mass="37683">MIDKCQTWEEAKFYGIGYWLAGMDSKLQQQQQSYSYMTSSSSYQPTQQSSSPDSDKLVQFIEKLAIEKFQQTKDPRDVALYYVALGKKQIVAQLFKRQGDQRKYEFFSQEFKTDASKTKALKNAYVLVGRGEYLFAAAFYVLGCEPSDAVNMCIRMMQDVQLGLVIARLLDKMEMKVKVEVKEKDNERLNGKLVEQQQTGVNQQIQQGSHYIYQSVLEHTLLSHIIPEADKIGDVWMLHLSKLLINQQKEAVKILLFDERVKETPAALHILLHYLHNPLLKKFIPREFFPNDTNYDDDKLNNKENENNVIIIKSNTYFNILPEKG</sequence>
<reference evidence="2 3" key="1">
    <citation type="submission" date="2019-03" db="EMBL/GenBank/DDBJ databases">
        <title>Single cell metagenomics reveals metabolic interactions within the superorganism composed of flagellate Streblomastix strix and complex community of Bacteroidetes bacteria on its surface.</title>
        <authorList>
            <person name="Treitli S.C."/>
            <person name="Kolisko M."/>
            <person name="Husnik F."/>
            <person name="Keeling P."/>
            <person name="Hampl V."/>
        </authorList>
    </citation>
    <scope>NUCLEOTIDE SEQUENCE [LARGE SCALE GENOMIC DNA]</scope>
    <source>
        <strain evidence="2">ST1C</strain>
    </source>
</reference>
<gene>
    <name evidence="2" type="ORF">EZS28_045517</name>
</gene>
<dbReference type="InterPro" id="IPR052208">
    <property type="entry name" value="DmX-like/RAVE_component"/>
</dbReference>
<protein>
    <submittedName>
        <fullName evidence="2">Putative WD-40 repeat family protein</fullName>
    </submittedName>
</protein>
<feature type="domain" description="RAVE complex protein Rav1 C-terminal" evidence="1">
    <location>
        <begin position="53"/>
        <end position="172"/>
    </location>
</feature>
<dbReference type="Proteomes" id="UP000324800">
    <property type="component" value="Unassembled WGS sequence"/>
</dbReference>